<name>A0A843WEJ6_COLES</name>
<keyword evidence="5" id="KW-1185">Reference proteome</keyword>
<dbReference type="GO" id="GO:0006338">
    <property type="term" value="P:chromatin remodeling"/>
    <property type="evidence" value="ECO:0007669"/>
    <property type="project" value="InterPro"/>
</dbReference>
<keyword evidence="1" id="KW-0479">Metal-binding</keyword>
<gene>
    <name evidence="4" type="ORF">Taro_040958</name>
</gene>
<evidence type="ECO:0000313" key="4">
    <source>
        <dbReference type="EMBL" id="MQM08109.1"/>
    </source>
</evidence>
<accession>A0A843WEJ6</accession>
<evidence type="ECO:0000313" key="5">
    <source>
        <dbReference type="Proteomes" id="UP000652761"/>
    </source>
</evidence>
<dbReference type="OrthoDB" id="74807at2759"/>
<dbReference type="PANTHER" id="PTHR13093">
    <property type="entry name" value="ZINC FINGER HIT DOMAIN CONTAINING PROTEIN 1"/>
    <property type="match status" value="1"/>
</dbReference>
<sequence length="208" mass="23262">MEDDNSIAFRRMSSRIRRVAQKMVAALASNDNREQAALARLEALENDNGGVEVVEINSDDDASLDGDDQAYIQRRQSKTMKRKTRQAKALESAKKAPRTFLELLHDVGVIFQFSLPHESNLSDLCLCAGKLGSPASTCAILLQSCRGAVEHKCAQALLHCLWLRCKLYLCEMRREVLLMPVSVTGYKKGMPSGHGRYGRHQWIGIPLY</sequence>
<dbReference type="EMBL" id="NMUH01004032">
    <property type="protein sequence ID" value="MQM08109.1"/>
    <property type="molecule type" value="Genomic_DNA"/>
</dbReference>
<evidence type="ECO:0000256" key="3">
    <source>
        <dbReference type="ARBA" id="ARBA00022833"/>
    </source>
</evidence>
<dbReference type="InterPro" id="IPR039723">
    <property type="entry name" value="Vps71/ZNHIT1"/>
</dbReference>
<dbReference type="AlphaFoldDB" id="A0A843WEJ6"/>
<protein>
    <submittedName>
        <fullName evidence="4">Uncharacterized protein</fullName>
    </submittedName>
</protein>
<evidence type="ECO:0000256" key="2">
    <source>
        <dbReference type="ARBA" id="ARBA00022771"/>
    </source>
</evidence>
<organism evidence="4 5">
    <name type="scientific">Colocasia esculenta</name>
    <name type="common">Wild taro</name>
    <name type="synonym">Arum esculentum</name>
    <dbReference type="NCBI Taxonomy" id="4460"/>
    <lineage>
        <taxon>Eukaryota</taxon>
        <taxon>Viridiplantae</taxon>
        <taxon>Streptophyta</taxon>
        <taxon>Embryophyta</taxon>
        <taxon>Tracheophyta</taxon>
        <taxon>Spermatophyta</taxon>
        <taxon>Magnoliopsida</taxon>
        <taxon>Liliopsida</taxon>
        <taxon>Araceae</taxon>
        <taxon>Aroideae</taxon>
        <taxon>Colocasieae</taxon>
        <taxon>Colocasia</taxon>
    </lineage>
</organism>
<dbReference type="Proteomes" id="UP000652761">
    <property type="component" value="Unassembled WGS sequence"/>
</dbReference>
<keyword evidence="2" id="KW-0863">Zinc-finger</keyword>
<comment type="caution">
    <text evidence="4">The sequence shown here is derived from an EMBL/GenBank/DDBJ whole genome shotgun (WGS) entry which is preliminary data.</text>
</comment>
<proteinExistence type="predicted"/>
<reference evidence="4" key="1">
    <citation type="submission" date="2017-07" db="EMBL/GenBank/DDBJ databases">
        <title>Taro Niue Genome Assembly and Annotation.</title>
        <authorList>
            <person name="Atibalentja N."/>
            <person name="Keating K."/>
            <person name="Fields C.J."/>
        </authorList>
    </citation>
    <scope>NUCLEOTIDE SEQUENCE</scope>
    <source>
        <strain evidence="4">Niue_2</strain>
        <tissue evidence="4">Leaf</tissue>
    </source>
</reference>
<dbReference type="GO" id="GO:0008270">
    <property type="term" value="F:zinc ion binding"/>
    <property type="evidence" value="ECO:0007669"/>
    <property type="project" value="UniProtKB-KW"/>
</dbReference>
<evidence type="ECO:0000256" key="1">
    <source>
        <dbReference type="ARBA" id="ARBA00022723"/>
    </source>
</evidence>
<keyword evidence="3" id="KW-0862">Zinc</keyword>